<reference evidence="3" key="1">
    <citation type="journal article" date="2019" name="Mol. Biol. Evol.">
        <title>Blast fungal genomes show frequent chromosomal changes, gene gains and losses, and effector gene turnover.</title>
        <authorList>
            <person name="Gomez Luciano L.B."/>
            <person name="Jason Tsai I."/>
            <person name="Chuma I."/>
            <person name="Tosa Y."/>
            <person name="Chen Y.H."/>
            <person name="Li J.Y."/>
            <person name="Li M.Y."/>
            <person name="Jade Lu M.Y."/>
            <person name="Nakayashiki H."/>
            <person name="Li W.H."/>
        </authorList>
    </citation>
    <scope>NUCLEOTIDE SEQUENCE</scope>
    <source>
        <strain evidence="3">NI907</strain>
    </source>
</reference>
<dbReference type="PANTHER" id="PTHR24359">
    <property type="entry name" value="SERINE/THREONINE-PROTEIN KINASE SBK1"/>
    <property type="match status" value="1"/>
</dbReference>
<dbReference type="GeneID" id="41966961"/>
<organism evidence="2 3">
    <name type="scientific">Pyricularia grisea</name>
    <name type="common">Crabgrass-specific blast fungus</name>
    <name type="synonym">Magnaporthe grisea</name>
    <dbReference type="NCBI Taxonomy" id="148305"/>
    <lineage>
        <taxon>Eukaryota</taxon>
        <taxon>Fungi</taxon>
        <taxon>Dikarya</taxon>
        <taxon>Ascomycota</taxon>
        <taxon>Pezizomycotina</taxon>
        <taxon>Sordariomycetes</taxon>
        <taxon>Sordariomycetidae</taxon>
        <taxon>Magnaporthales</taxon>
        <taxon>Pyriculariaceae</taxon>
        <taxon>Pyricularia</taxon>
    </lineage>
</organism>
<feature type="domain" description="Protein kinase" evidence="1">
    <location>
        <begin position="32"/>
        <end position="168"/>
    </location>
</feature>
<reference evidence="3" key="2">
    <citation type="submission" date="2019-10" db="EMBL/GenBank/DDBJ databases">
        <authorList>
            <consortium name="NCBI Genome Project"/>
        </authorList>
    </citation>
    <scope>NUCLEOTIDE SEQUENCE</scope>
    <source>
        <strain evidence="3">NI907</strain>
    </source>
</reference>
<dbReference type="KEGG" id="pgri:PgNI_12101"/>
<sequence length="168" mass="19195">MDVSTPSYILGDLRIGEIVQLFRSKSYERYSITRVKTLSDRRPASVWQAAISTFREPIVAKVLTYTDDIRATVRIWLQEIRIHSKIGSDKYQTIVQLLGVNARIYTFYMEAIQVSSLGDKNFRDYHGHFSSTNNNAERVLNDMVSALSWVHGLGVVHNDIKPANILFS</sequence>
<dbReference type="GO" id="GO:0005524">
    <property type="term" value="F:ATP binding"/>
    <property type="evidence" value="ECO:0007669"/>
    <property type="project" value="InterPro"/>
</dbReference>
<protein>
    <recommendedName>
        <fullName evidence="1">Protein kinase domain-containing protein</fullName>
    </recommendedName>
</protein>
<dbReference type="PANTHER" id="PTHR24359:SF1">
    <property type="entry name" value="INHIBITOR OF NUCLEAR FACTOR KAPPA-B KINASE EPSILON SUBUNIT HOMOLOG 1-RELATED"/>
    <property type="match status" value="1"/>
</dbReference>
<keyword evidence="2" id="KW-1185">Reference proteome</keyword>
<reference evidence="3" key="3">
    <citation type="submission" date="2025-08" db="UniProtKB">
        <authorList>
            <consortium name="RefSeq"/>
        </authorList>
    </citation>
    <scope>IDENTIFICATION</scope>
    <source>
        <strain evidence="3">NI907</strain>
    </source>
</reference>
<dbReference type="InterPro" id="IPR011009">
    <property type="entry name" value="Kinase-like_dom_sf"/>
</dbReference>
<evidence type="ECO:0000313" key="2">
    <source>
        <dbReference type="Proteomes" id="UP000515153"/>
    </source>
</evidence>
<proteinExistence type="predicted"/>
<dbReference type="InterPro" id="IPR000719">
    <property type="entry name" value="Prot_kinase_dom"/>
</dbReference>
<dbReference type="GO" id="GO:0051094">
    <property type="term" value="P:positive regulation of developmental process"/>
    <property type="evidence" value="ECO:0007669"/>
    <property type="project" value="UniProtKB-ARBA"/>
</dbReference>
<evidence type="ECO:0000313" key="3">
    <source>
        <dbReference type="RefSeq" id="XP_030977235.1"/>
    </source>
</evidence>
<dbReference type="Pfam" id="PF00069">
    <property type="entry name" value="Pkinase"/>
    <property type="match status" value="1"/>
</dbReference>
<dbReference type="Proteomes" id="UP000515153">
    <property type="component" value="Unplaced"/>
</dbReference>
<dbReference type="SUPFAM" id="SSF56112">
    <property type="entry name" value="Protein kinase-like (PK-like)"/>
    <property type="match status" value="1"/>
</dbReference>
<dbReference type="AlphaFoldDB" id="A0A6P8AQR2"/>
<accession>A0A6P8AQR2</accession>
<dbReference type="RefSeq" id="XP_030977235.1">
    <property type="nucleotide sequence ID" value="XM_031132056.1"/>
</dbReference>
<name>A0A6P8AQR2_PYRGI</name>
<dbReference type="GO" id="GO:0004674">
    <property type="term" value="F:protein serine/threonine kinase activity"/>
    <property type="evidence" value="ECO:0007669"/>
    <property type="project" value="TreeGrafter"/>
</dbReference>
<dbReference type="Gene3D" id="1.10.510.10">
    <property type="entry name" value="Transferase(Phosphotransferase) domain 1"/>
    <property type="match status" value="1"/>
</dbReference>
<gene>
    <name evidence="3" type="ORF">PgNI_12101</name>
</gene>
<dbReference type="InterPro" id="IPR008271">
    <property type="entry name" value="Ser/Thr_kinase_AS"/>
</dbReference>
<dbReference type="PROSITE" id="PS50011">
    <property type="entry name" value="PROTEIN_KINASE_DOM"/>
    <property type="match status" value="1"/>
</dbReference>
<dbReference type="PROSITE" id="PS00108">
    <property type="entry name" value="PROTEIN_KINASE_ST"/>
    <property type="match status" value="1"/>
</dbReference>
<evidence type="ECO:0000259" key="1">
    <source>
        <dbReference type="PROSITE" id="PS50011"/>
    </source>
</evidence>